<accession>A0A1I0Q971</accession>
<dbReference type="EMBL" id="FOIS01000004">
    <property type="protein sequence ID" value="SEW23567.1"/>
    <property type="molecule type" value="Genomic_DNA"/>
</dbReference>
<dbReference type="InterPro" id="IPR014441">
    <property type="entry name" value="UCP006425_b-propeller"/>
</dbReference>
<keyword evidence="3" id="KW-1185">Reference proteome</keyword>
<name>A0A1I0Q971_9EURY</name>
<dbReference type="InterPro" id="IPR019198">
    <property type="entry name" value="Beta_propeller_containing"/>
</dbReference>
<sequence>MTARTERTRLLAVALAALLVGAAVGTGLTGLFDGHTADAVDREARPIEGVSDPELVTFESDAAFAEYLDGRPDDAWTGPATTALTGGDDAAVEEDLDDTETAADGSAAVESDAATAPSGGDGGSAPDSEPRHSETNVQEAALDEPAVLKTDGESVYYADYRYTSRWAETSVVDVSDPANPTAVGSIPLSGDLLLADDTLVVLGDDEAAGYDVSDPAEPEERWRTDLAADIDTARLHDGDLYLILVDRPGGDPCPMTPYGDDPVECTDVVRPATPADADAVYTAARVDPETGALESRESVVGSQSLSATYVSENGIYLSYMRSTSGYELRRSFLGTEAGAELLDARARERVAALDDLEISDRAKRVELREILRAWYDRMADDERREARQAFEEGVREHAAANHRNLTTTGIVRIDIEGDLAADASGEVPGTPLNQFSMDEHEDHLRIATTIPRTHGVDSENDVYVLDSDLETVGSVTGLGVDERIYSVRFEGDEGYVVTYREIDPFYTLDLSEPTDPTVDGELKLPGFSEYLHPLEDDLVLGVGQEDRHPKATLFDVTDPEDPIELDSEIFADERYSDVSRTHTAFLQDEAHGVFFMPGNEASYVVDYEGGELEEVAHVDVGGPGARAMYVGDSLYVFGEDEVVVLDERTWDETTRLDL</sequence>
<reference evidence="3" key="1">
    <citation type="submission" date="2016-10" db="EMBL/GenBank/DDBJ databases">
        <authorList>
            <person name="Varghese N."/>
        </authorList>
    </citation>
    <scope>NUCLEOTIDE SEQUENCE [LARGE SCALE GENOMIC DNA]</scope>
    <source>
        <strain evidence="3">CGMCC 1.12284</strain>
    </source>
</reference>
<feature type="region of interest" description="Disordered" evidence="1">
    <location>
        <begin position="104"/>
        <end position="143"/>
    </location>
</feature>
<proteinExistence type="predicted"/>
<protein>
    <submittedName>
        <fullName evidence="2">Secreted protein containing C-terminal beta-propeller domain</fullName>
    </submittedName>
</protein>
<dbReference type="STRING" id="1202768.SAMN05216285_3262"/>
<dbReference type="OrthoDB" id="28968at2157"/>
<dbReference type="Proteomes" id="UP000183275">
    <property type="component" value="Unassembled WGS sequence"/>
</dbReference>
<gene>
    <name evidence="2" type="ORF">SAMN05216285_3262</name>
</gene>
<dbReference type="PIRSF" id="PIRSF006425">
    <property type="entry name" value="UCP006425_WD40"/>
    <property type="match status" value="1"/>
</dbReference>
<dbReference type="AlphaFoldDB" id="A0A1I0Q971"/>
<dbReference type="Pfam" id="PF09826">
    <property type="entry name" value="Beta_propel"/>
    <property type="match status" value="1"/>
</dbReference>
<evidence type="ECO:0000313" key="3">
    <source>
        <dbReference type="Proteomes" id="UP000183275"/>
    </source>
</evidence>
<dbReference type="RefSeq" id="WP_049991216.1">
    <property type="nucleotide sequence ID" value="NZ_FOIS01000004.1"/>
</dbReference>
<evidence type="ECO:0000256" key="1">
    <source>
        <dbReference type="SAM" id="MobiDB-lite"/>
    </source>
</evidence>
<organism evidence="2 3">
    <name type="scientific">Natrinema salifodinae</name>
    <dbReference type="NCBI Taxonomy" id="1202768"/>
    <lineage>
        <taxon>Archaea</taxon>
        <taxon>Methanobacteriati</taxon>
        <taxon>Methanobacteriota</taxon>
        <taxon>Stenosarchaea group</taxon>
        <taxon>Halobacteria</taxon>
        <taxon>Halobacteriales</taxon>
        <taxon>Natrialbaceae</taxon>
        <taxon>Natrinema</taxon>
    </lineage>
</organism>
<dbReference type="eggNOG" id="arCOG02284">
    <property type="taxonomic scope" value="Archaea"/>
</dbReference>
<evidence type="ECO:0000313" key="2">
    <source>
        <dbReference type="EMBL" id="SEW23567.1"/>
    </source>
</evidence>